<keyword evidence="2" id="KW-1185">Reference proteome</keyword>
<evidence type="ECO:0000313" key="1">
    <source>
        <dbReference type="EMBL" id="QES25566.1"/>
    </source>
</evidence>
<gene>
    <name evidence="1" type="ORF">DEJ47_03025</name>
</gene>
<organism evidence="1 2">
    <name type="scientific">Streptomyces venezuelae</name>
    <dbReference type="NCBI Taxonomy" id="54571"/>
    <lineage>
        <taxon>Bacteria</taxon>
        <taxon>Bacillati</taxon>
        <taxon>Actinomycetota</taxon>
        <taxon>Actinomycetes</taxon>
        <taxon>Kitasatosporales</taxon>
        <taxon>Streptomycetaceae</taxon>
        <taxon>Streptomyces</taxon>
    </lineage>
</organism>
<proteinExistence type="predicted"/>
<dbReference type="Proteomes" id="UP000323046">
    <property type="component" value="Chromosome"/>
</dbReference>
<dbReference type="OrthoDB" id="3699555at2"/>
<reference evidence="1 2" key="1">
    <citation type="submission" date="2018-05" db="EMBL/GenBank/DDBJ databases">
        <title>Streptomyces venezuelae.</title>
        <authorList>
            <person name="Kim W."/>
            <person name="Lee N."/>
            <person name="Cho B.-K."/>
        </authorList>
    </citation>
    <scope>NUCLEOTIDE SEQUENCE [LARGE SCALE GENOMIC DNA]</scope>
    <source>
        <strain evidence="1 2">ATCC 14583</strain>
    </source>
</reference>
<evidence type="ECO:0000313" key="2">
    <source>
        <dbReference type="Proteomes" id="UP000323046"/>
    </source>
</evidence>
<accession>A0A5P2B5L2</accession>
<dbReference type="EMBL" id="CP029193">
    <property type="protein sequence ID" value="QES25566.1"/>
    <property type="molecule type" value="Genomic_DNA"/>
</dbReference>
<name>A0A5P2B5L2_STRVZ</name>
<sequence>MVDIELLMDQLGRVGVTVLLKVDHKRMQTGRKPWTMVMSGPGLGERELIRTDASTLQNCLKYCLRELRTCPGEWEWLELYS</sequence>
<dbReference type="AlphaFoldDB" id="A0A5P2B5L2"/>
<protein>
    <submittedName>
        <fullName evidence="1">Uncharacterized protein</fullName>
    </submittedName>
</protein>